<feature type="region of interest" description="Disordered" evidence="1">
    <location>
        <begin position="1"/>
        <end position="25"/>
    </location>
</feature>
<name>A0A5N6EDF4_9EURO</name>
<protein>
    <submittedName>
        <fullName evidence="2">Uncharacterized protein</fullName>
    </submittedName>
</protein>
<dbReference type="AlphaFoldDB" id="A0A5N6EDF4"/>
<feature type="compositionally biased region" description="Polar residues" evidence="1">
    <location>
        <begin position="1"/>
        <end position="16"/>
    </location>
</feature>
<accession>A0A5N6EDF4</accession>
<keyword evidence="3" id="KW-1185">Reference proteome</keyword>
<gene>
    <name evidence="2" type="ORF">BDV33DRAFT_208904</name>
</gene>
<dbReference type="EMBL" id="ML733520">
    <property type="protein sequence ID" value="KAB8214844.1"/>
    <property type="molecule type" value="Genomic_DNA"/>
</dbReference>
<evidence type="ECO:0000313" key="2">
    <source>
        <dbReference type="EMBL" id="KAB8214844.1"/>
    </source>
</evidence>
<proteinExistence type="predicted"/>
<reference evidence="2 3" key="1">
    <citation type="submission" date="2019-04" db="EMBL/GenBank/DDBJ databases">
        <title>Fungal friends and foes A comparative genomics study of 23 Aspergillus species from section Flavi.</title>
        <authorList>
            <consortium name="DOE Joint Genome Institute"/>
            <person name="Kjaerbolling I."/>
            <person name="Vesth T.C."/>
            <person name="Frisvad J.C."/>
            <person name="Nybo J.L."/>
            <person name="Theobald S."/>
            <person name="Kildgaard S."/>
            <person name="Petersen T.I."/>
            <person name="Kuo A."/>
            <person name="Sato A."/>
            <person name="Lyhne E.K."/>
            <person name="Kogle M.E."/>
            <person name="Wiebenga A."/>
            <person name="Kun R.S."/>
            <person name="Lubbers R.J."/>
            <person name="Makela M.R."/>
            <person name="Barry K."/>
            <person name="Chovatia M."/>
            <person name="Clum A."/>
            <person name="Daum C."/>
            <person name="Haridas S."/>
            <person name="He G."/>
            <person name="LaButti K."/>
            <person name="Lipzen A."/>
            <person name="Mondo S."/>
            <person name="Pangilinan J."/>
            <person name="Riley R."/>
            <person name="Salamov A."/>
            <person name="Simmons B.A."/>
            <person name="Magnuson J.K."/>
            <person name="Henrissat B."/>
            <person name="Mortensen U.H."/>
            <person name="Larsen T.O."/>
            <person name="De vries R.P."/>
            <person name="Grigoriev I.V."/>
            <person name="Machida M."/>
            <person name="Baker S.E."/>
            <person name="Andersen M.R."/>
        </authorList>
    </citation>
    <scope>NUCLEOTIDE SEQUENCE [LARGE SCALE GENOMIC DNA]</scope>
    <source>
        <strain evidence="2 3">CBS 126849</strain>
    </source>
</reference>
<organism evidence="2 3">
    <name type="scientific">Aspergillus novoparasiticus</name>
    <dbReference type="NCBI Taxonomy" id="986946"/>
    <lineage>
        <taxon>Eukaryota</taxon>
        <taxon>Fungi</taxon>
        <taxon>Dikarya</taxon>
        <taxon>Ascomycota</taxon>
        <taxon>Pezizomycotina</taxon>
        <taxon>Eurotiomycetes</taxon>
        <taxon>Eurotiomycetidae</taxon>
        <taxon>Eurotiales</taxon>
        <taxon>Aspergillaceae</taxon>
        <taxon>Aspergillus</taxon>
        <taxon>Aspergillus subgen. Circumdati</taxon>
    </lineage>
</organism>
<sequence>MSESLRATKVLQSQTNDDSDLSSSEEHASTVIPSSLVELWTLPIYGQLDALFRNFQVFPNGGVLGLYCAHAYTHTSEDGSTNLPQTLKGSDLVFYSVLNALGATVEILPVLELRDDDYHWGANRKSQDGELVGTDLQHHQKSCASTEFESLNKIVCDEWSHNRMTGITWLTGPTHWEEALSYIAYGNESSVETSYSAAAIFATIPPWKERSSS</sequence>
<dbReference type="Proteomes" id="UP000326799">
    <property type="component" value="Unassembled WGS sequence"/>
</dbReference>
<evidence type="ECO:0000256" key="1">
    <source>
        <dbReference type="SAM" id="MobiDB-lite"/>
    </source>
</evidence>
<evidence type="ECO:0000313" key="3">
    <source>
        <dbReference type="Proteomes" id="UP000326799"/>
    </source>
</evidence>